<organism evidence="1">
    <name type="scientific">Oryza meridionalis</name>
    <dbReference type="NCBI Taxonomy" id="40149"/>
    <lineage>
        <taxon>Eukaryota</taxon>
        <taxon>Viridiplantae</taxon>
        <taxon>Streptophyta</taxon>
        <taxon>Embryophyta</taxon>
        <taxon>Tracheophyta</taxon>
        <taxon>Spermatophyta</taxon>
        <taxon>Magnoliopsida</taxon>
        <taxon>Liliopsida</taxon>
        <taxon>Poales</taxon>
        <taxon>Poaceae</taxon>
        <taxon>BOP clade</taxon>
        <taxon>Oryzoideae</taxon>
        <taxon>Oryzeae</taxon>
        <taxon>Oryzinae</taxon>
        <taxon>Oryza</taxon>
    </lineage>
</organism>
<keyword evidence="2" id="KW-1185">Reference proteome</keyword>
<reference evidence="1" key="1">
    <citation type="submission" date="2015-04" db="UniProtKB">
        <authorList>
            <consortium name="EnsemblPlants"/>
        </authorList>
    </citation>
    <scope>IDENTIFICATION</scope>
</reference>
<proteinExistence type="predicted"/>
<evidence type="ECO:0000313" key="1">
    <source>
        <dbReference type="EnsemblPlants" id="OMERI03G26620.1"/>
    </source>
</evidence>
<dbReference type="Proteomes" id="UP000008021">
    <property type="component" value="Chromosome 3"/>
</dbReference>
<accession>A0A0E0D4W2</accession>
<protein>
    <submittedName>
        <fullName evidence="1">Uncharacterized protein</fullName>
    </submittedName>
</protein>
<reference evidence="1" key="2">
    <citation type="submission" date="2018-05" db="EMBL/GenBank/DDBJ databases">
        <title>OmerRS3 (Oryza meridionalis Reference Sequence Version 3).</title>
        <authorList>
            <person name="Zhang J."/>
            <person name="Kudrna D."/>
            <person name="Lee S."/>
            <person name="Talag J."/>
            <person name="Welchert J."/>
            <person name="Wing R.A."/>
        </authorList>
    </citation>
    <scope>NUCLEOTIDE SEQUENCE [LARGE SCALE GENOMIC DNA]</scope>
    <source>
        <strain evidence="1">cv. OR44</strain>
    </source>
</reference>
<name>A0A0E0D4W2_9ORYZ</name>
<dbReference type="EnsemblPlants" id="OMERI03G26620.1">
    <property type="protein sequence ID" value="OMERI03G26620.1"/>
    <property type="gene ID" value="OMERI03G26620"/>
</dbReference>
<evidence type="ECO:0000313" key="2">
    <source>
        <dbReference type="Proteomes" id="UP000008021"/>
    </source>
</evidence>
<dbReference type="HOGENOM" id="CLU_2610097_0_0_1"/>
<dbReference type="AlphaFoldDB" id="A0A0E0D4W2"/>
<sequence length="79" mass="8617">MPGSSRPLNPPNLTEKIMNKAEIFITLLLPTRVKANRPAFSLLKQYKANTCQPTPRAKTEGGQNVAPAYLVTAINVPVD</sequence>
<dbReference type="Gramene" id="OMERI03G26620.1">
    <property type="protein sequence ID" value="OMERI03G26620.1"/>
    <property type="gene ID" value="OMERI03G26620"/>
</dbReference>